<keyword evidence="3" id="KW-1185">Reference proteome</keyword>
<dbReference type="RefSeq" id="WP_241035367.1">
    <property type="nucleotide sequence ID" value="NZ_BAAAJF010000023.1"/>
</dbReference>
<dbReference type="InterPro" id="IPR007899">
    <property type="entry name" value="CHAD_dom"/>
</dbReference>
<gene>
    <name evidence="2" type="ORF">MMF94_06620</name>
</gene>
<dbReference type="PANTHER" id="PTHR39339">
    <property type="entry name" value="SLR1444 PROTEIN"/>
    <property type="match status" value="1"/>
</dbReference>
<proteinExistence type="predicted"/>
<dbReference type="InterPro" id="IPR033469">
    <property type="entry name" value="CYTH-like_dom_sf"/>
</dbReference>
<dbReference type="SMART" id="SM00880">
    <property type="entry name" value="CHAD"/>
    <property type="match status" value="1"/>
</dbReference>
<protein>
    <submittedName>
        <fullName evidence="2">CYTH and CHAD domain-containing protein</fullName>
    </submittedName>
</protein>
<evidence type="ECO:0000259" key="1">
    <source>
        <dbReference type="PROSITE" id="PS51708"/>
    </source>
</evidence>
<evidence type="ECO:0000313" key="2">
    <source>
        <dbReference type="EMBL" id="MCH6165347.1"/>
    </source>
</evidence>
<evidence type="ECO:0000313" key="3">
    <source>
        <dbReference type="Proteomes" id="UP001299970"/>
    </source>
</evidence>
<dbReference type="Proteomes" id="UP001299970">
    <property type="component" value="Unassembled WGS sequence"/>
</dbReference>
<dbReference type="SUPFAM" id="SSF55154">
    <property type="entry name" value="CYTH-like phosphatases"/>
    <property type="match status" value="1"/>
</dbReference>
<feature type="domain" description="CHAD" evidence="1">
    <location>
        <begin position="217"/>
        <end position="503"/>
    </location>
</feature>
<name>A0ABS9T9Z6_9PSEU</name>
<dbReference type="Gene3D" id="2.40.320.10">
    <property type="entry name" value="Hypothetical Protein Pfu-838710-001"/>
    <property type="match status" value="1"/>
</dbReference>
<dbReference type="PROSITE" id="PS51708">
    <property type="entry name" value="CHAD"/>
    <property type="match status" value="1"/>
</dbReference>
<organism evidence="2 3">
    <name type="scientific">Pseudonocardia alaniniphila</name>
    <dbReference type="NCBI Taxonomy" id="75291"/>
    <lineage>
        <taxon>Bacteria</taxon>
        <taxon>Bacillati</taxon>
        <taxon>Actinomycetota</taxon>
        <taxon>Actinomycetes</taxon>
        <taxon>Pseudonocardiales</taxon>
        <taxon>Pseudonocardiaceae</taxon>
        <taxon>Pseudonocardia</taxon>
    </lineage>
</organism>
<comment type="caution">
    <text evidence="2">The sequence shown here is derived from an EMBL/GenBank/DDBJ whole genome shotgun (WGS) entry which is preliminary data.</text>
</comment>
<dbReference type="EMBL" id="JAKXMK010000004">
    <property type="protein sequence ID" value="MCH6165347.1"/>
    <property type="molecule type" value="Genomic_DNA"/>
</dbReference>
<sequence length="511" mass="56161">MTETTTRTSDRIYRGPAGSGVPRLAALPGVRRDVVLPQQVLESERYDTDDRRLAAAGITLTLRRTPDGPPQWHLHLPDGGPAEDLRVPLASDAGVAPAVPGELAELIRGAARDRAVRPAGRIRRVRTEARLYGEGDRPLAVVVHDEVTLATLGRATEVEAWTEVELRGAAADDSLLTELQKRFTESGLRHAGTAPDEELDRLLRPAPKARPVKAGKRGSAGAVLLEYLAAQADRLAAEELRVRRGGPDSVHQMRVASRRMRSALQAYRKLLDRQRTDPIVDGLRELGRALAPARDAEVLHERISDGLAALPAELRLGPAQAQMTRYFARAEAEANAAVLTELDSERHAELRSAIDALMERPPLTKRAARPARKEMPKLVARTAKRLEDAVKIAHDPTAEESERDVAVHSARKAGKRLRYATEVATPAVGTDAKQFAKELKGFQSALGEHQDTVVARETLRELGTLAHPAGENGFSFGLLYGRDAARAEEIERDLPALWAQAWKRRNRRWLR</sequence>
<dbReference type="CDD" id="cd07374">
    <property type="entry name" value="CYTH-like_Pase"/>
    <property type="match status" value="1"/>
</dbReference>
<dbReference type="Gene3D" id="1.40.20.10">
    <property type="entry name" value="CHAD domain"/>
    <property type="match status" value="1"/>
</dbReference>
<accession>A0ABS9T9Z6</accession>
<dbReference type="Pfam" id="PF05235">
    <property type="entry name" value="CHAD"/>
    <property type="match status" value="1"/>
</dbReference>
<dbReference type="PANTHER" id="PTHR39339:SF1">
    <property type="entry name" value="CHAD DOMAIN-CONTAINING PROTEIN"/>
    <property type="match status" value="1"/>
</dbReference>
<reference evidence="2 3" key="1">
    <citation type="submission" date="2022-03" db="EMBL/GenBank/DDBJ databases">
        <title>Pseudonocardia alaer sp. nov., a novel actinomycete isolated from reed forest soil.</title>
        <authorList>
            <person name="Wang L."/>
        </authorList>
    </citation>
    <scope>NUCLEOTIDE SEQUENCE [LARGE SCALE GENOMIC DNA]</scope>
    <source>
        <strain evidence="2 3">Y-16303</strain>
    </source>
</reference>
<dbReference type="InterPro" id="IPR038186">
    <property type="entry name" value="CHAD_dom_sf"/>
</dbReference>